<protein>
    <submittedName>
        <fullName evidence="3">NAD(P)-dependent dehydrogenase (Short-subunit alcohol dehydrogenase family)</fullName>
    </submittedName>
</protein>
<dbReference type="Gene3D" id="3.40.50.720">
    <property type="entry name" value="NAD(P)-binding Rossmann-like Domain"/>
    <property type="match status" value="1"/>
</dbReference>
<sequence>MRELEGKIALVVGAGTIGDEIGNGRATALLMARHGAHVVCVDRDERSARRTADMIADGGGAAESFGVDATDEAAVAGLVGSVIRAHGRIDVLDNNVGISLLGGVTEASAEDWDRVLAVNLKTAVNAMKYVIPHMVRQGAGAIVNISSIAALRWGGTAYATYYTSKAALTHLSRTTALEFAAAGVRVNTVSPGLIKTPMVANTAGLANAYGADSVEKMWAERDRQVPLGHMGEPWDVAEAALFLAGPRAKFVTGADLVVDGGMTVRAA</sequence>
<comment type="caution">
    <text evidence="3">The sequence shown here is derived from an EMBL/GenBank/DDBJ whole genome shotgun (WGS) entry which is preliminary data.</text>
</comment>
<dbReference type="SUPFAM" id="SSF51735">
    <property type="entry name" value="NAD(P)-binding Rossmann-fold domains"/>
    <property type="match status" value="1"/>
</dbReference>
<organism evidence="3 4">
    <name type="scientific">Leucobacter komagatae</name>
    <dbReference type="NCBI Taxonomy" id="55969"/>
    <lineage>
        <taxon>Bacteria</taxon>
        <taxon>Bacillati</taxon>
        <taxon>Actinomycetota</taxon>
        <taxon>Actinomycetes</taxon>
        <taxon>Micrococcales</taxon>
        <taxon>Microbacteriaceae</taxon>
        <taxon>Leucobacter</taxon>
    </lineage>
</organism>
<dbReference type="Pfam" id="PF13561">
    <property type="entry name" value="adh_short_C2"/>
    <property type="match status" value="1"/>
</dbReference>
<keyword evidence="4" id="KW-1185">Reference proteome</keyword>
<reference evidence="3 4" key="1">
    <citation type="submission" date="2019-06" db="EMBL/GenBank/DDBJ databases">
        <title>Sequencing the genomes of 1000 actinobacteria strains.</title>
        <authorList>
            <person name="Klenk H.-P."/>
        </authorList>
    </citation>
    <scope>NUCLEOTIDE SEQUENCE [LARGE SCALE GENOMIC DNA]</scope>
    <source>
        <strain evidence="3 4">DSM 8803</strain>
    </source>
</reference>
<evidence type="ECO:0000313" key="4">
    <source>
        <dbReference type="Proteomes" id="UP000319094"/>
    </source>
</evidence>
<comment type="similarity">
    <text evidence="1">Belongs to the short-chain dehydrogenases/reductases (SDR) family.</text>
</comment>
<dbReference type="PRINTS" id="PR00080">
    <property type="entry name" value="SDRFAMILY"/>
</dbReference>
<dbReference type="RefSeq" id="WP_141887755.1">
    <property type="nucleotide sequence ID" value="NZ_BAAAUY010000003.1"/>
</dbReference>
<gene>
    <name evidence="3" type="ORF">FB468_2647</name>
</gene>
<dbReference type="PANTHER" id="PTHR42760:SF122">
    <property type="entry name" value="NAD(P)-BINDING PROTEIN"/>
    <property type="match status" value="1"/>
</dbReference>
<evidence type="ECO:0000256" key="2">
    <source>
        <dbReference type="ARBA" id="ARBA00023002"/>
    </source>
</evidence>
<dbReference type="FunFam" id="3.40.50.720:FF:000084">
    <property type="entry name" value="Short-chain dehydrogenase reductase"/>
    <property type="match status" value="1"/>
</dbReference>
<dbReference type="AlphaFoldDB" id="A0A542Y932"/>
<dbReference type="OrthoDB" id="286404at2"/>
<proteinExistence type="inferred from homology"/>
<dbReference type="EMBL" id="VFON01000001">
    <property type="protein sequence ID" value="TQL44586.1"/>
    <property type="molecule type" value="Genomic_DNA"/>
</dbReference>
<dbReference type="GO" id="GO:0048038">
    <property type="term" value="F:quinone binding"/>
    <property type="evidence" value="ECO:0007669"/>
    <property type="project" value="TreeGrafter"/>
</dbReference>
<dbReference type="GO" id="GO:0016616">
    <property type="term" value="F:oxidoreductase activity, acting on the CH-OH group of donors, NAD or NADP as acceptor"/>
    <property type="evidence" value="ECO:0007669"/>
    <property type="project" value="TreeGrafter"/>
</dbReference>
<keyword evidence="2" id="KW-0560">Oxidoreductase</keyword>
<dbReference type="Proteomes" id="UP000319094">
    <property type="component" value="Unassembled WGS sequence"/>
</dbReference>
<name>A0A542Y932_9MICO</name>
<dbReference type="PANTHER" id="PTHR42760">
    <property type="entry name" value="SHORT-CHAIN DEHYDROGENASES/REDUCTASES FAMILY MEMBER"/>
    <property type="match status" value="1"/>
</dbReference>
<dbReference type="PRINTS" id="PR00081">
    <property type="entry name" value="GDHRDH"/>
</dbReference>
<evidence type="ECO:0000313" key="3">
    <source>
        <dbReference type="EMBL" id="TQL44586.1"/>
    </source>
</evidence>
<dbReference type="InterPro" id="IPR036291">
    <property type="entry name" value="NAD(P)-bd_dom_sf"/>
</dbReference>
<evidence type="ECO:0000256" key="1">
    <source>
        <dbReference type="ARBA" id="ARBA00006484"/>
    </source>
</evidence>
<dbReference type="InterPro" id="IPR002347">
    <property type="entry name" value="SDR_fam"/>
</dbReference>
<dbReference type="CDD" id="cd05233">
    <property type="entry name" value="SDR_c"/>
    <property type="match status" value="1"/>
</dbReference>
<dbReference type="GO" id="GO:0006633">
    <property type="term" value="P:fatty acid biosynthetic process"/>
    <property type="evidence" value="ECO:0007669"/>
    <property type="project" value="TreeGrafter"/>
</dbReference>
<accession>A0A542Y932</accession>